<dbReference type="InterPro" id="IPR004477">
    <property type="entry name" value="ComEC_N"/>
</dbReference>
<evidence type="ECO:0000256" key="2">
    <source>
        <dbReference type="ARBA" id="ARBA00022475"/>
    </source>
</evidence>
<keyword evidence="10" id="KW-1185">Reference proteome</keyword>
<evidence type="ECO:0000256" key="6">
    <source>
        <dbReference type="SAM" id="Phobius"/>
    </source>
</evidence>
<evidence type="ECO:0000256" key="3">
    <source>
        <dbReference type="ARBA" id="ARBA00022692"/>
    </source>
</evidence>
<organism evidence="9 10">
    <name type="scientific">Pseudoprimorskyibacter insulae</name>
    <dbReference type="NCBI Taxonomy" id="1695997"/>
    <lineage>
        <taxon>Bacteria</taxon>
        <taxon>Pseudomonadati</taxon>
        <taxon>Pseudomonadota</taxon>
        <taxon>Alphaproteobacteria</taxon>
        <taxon>Rhodobacterales</taxon>
        <taxon>Paracoccaceae</taxon>
        <taxon>Pseudoprimorskyibacter</taxon>
    </lineage>
</organism>
<feature type="domain" description="DUF4131" evidence="8">
    <location>
        <begin position="44"/>
        <end position="196"/>
    </location>
</feature>
<dbReference type="Proteomes" id="UP000244904">
    <property type="component" value="Unassembled WGS sequence"/>
</dbReference>
<feature type="transmembrane region" description="Helical" evidence="6">
    <location>
        <begin position="423"/>
        <end position="447"/>
    </location>
</feature>
<gene>
    <name evidence="9" type="primary">comEC</name>
    <name evidence="9" type="ORF">PRI8871_02544</name>
</gene>
<dbReference type="Pfam" id="PF13567">
    <property type="entry name" value="DUF4131"/>
    <property type="match status" value="1"/>
</dbReference>
<evidence type="ECO:0000256" key="1">
    <source>
        <dbReference type="ARBA" id="ARBA00004651"/>
    </source>
</evidence>
<accession>A0A2R8AXI1</accession>
<keyword evidence="3 6" id="KW-0812">Transmembrane</keyword>
<feature type="transmembrane region" description="Helical" evidence="6">
    <location>
        <begin position="70"/>
        <end position="90"/>
    </location>
</feature>
<feature type="transmembrane region" description="Helical" evidence="6">
    <location>
        <begin position="339"/>
        <end position="356"/>
    </location>
</feature>
<feature type="transmembrane region" description="Helical" evidence="6">
    <location>
        <begin position="257"/>
        <end position="283"/>
    </location>
</feature>
<dbReference type="InterPro" id="IPR052159">
    <property type="entry name" value="Competence_DNA_uptake"/>
</dbReference>
<feature type="domain" description="ComEC/Rec2-related protein" evidence="7">
    <location>
        <begin position="237"/>
        <end position="506"/>
    </location>
</feature>
<feature type="transmembrane region" description="Helical" evidence="6">
    <location>
        <begin position="479"/>
        <end position="504"/>
    </location>
</feature>
<reference evidence="10" key="1">
    <citation type="submission" date="2018-03" db="EMBL/GenBank/DDBJ databases">
        <authorList>
            <person name="Rodrigo-Torres L."/>
            <person name="Arahal R. D."/>
            <person name="Lucena T."/>
        </authorList>
    </citation>
    <scope>NUCLEOTIDE SEQUENCE [LARGE SCALE GENOMIC DNA]</scope>
    <source>
        <strain evidence="10">CECT 8871</strain>
    </source>
</reference>
<dbReference type="PANTHER" id="PTHR30619">
    <property type="entry name" value="DNA INTERNALIZATION/COMPETENCE PROTEIN COMEC/REC2"/>
    <property type="match status" value="1"/>
</dbReference>
<dbReference type="AlphaFoldDB" id="A0A2R8AXI1"/>
<dbReference type="RefSeq" id="WP_108886596.1">
    <property type="nucleotide sequence ID" value="NZ_OMOJ01000005.1"/>
</dbReference>
<feature type="transmembrane region" description="Helical" evidence="6">
    <location>
        <begin position="295"/>
        <end position="311"/>
    </location>
</feature>
<feature type="transmembrane region" description="Helical" evidence="6">
    <location>
        <begin position="362"/>
        <end position="381"/>
    </location>
</feature>
<evidence type="ECO:0000259" key="7">
    <source>
        <dbReference type="Pfam" id="PF03772"/>
    </source>
</evidence>
<keyword evidence="4 6" id="KW-1133">Transmembrane helix</keyword>
<dbReference type="GO" id="GO:0005886">
    <property type="term" value="C:plasma membrane"/>
    <property type="evidence" value="ECO:0007669"/>
    <property type="project" value="UniProtKB-SubCell"/>
</dbReference>
<feature type="transmembrane region" description="Helical" evidence="6">
    <location>
        <begin position="43"/>
        <end position="63"/>
    </location>
</feature>
<feature type="transmembrane region" description="Helical" evidence="6">
    <location>
        <begin position="393"/>
        <end position="411"/>
    </location>
</feature>
<name>A0A2R8AXI1_9RHOB</name>
<dbReference type="PANTHER" id="PTHR30619:SF1">
    <property type="entry name" value="RECOMBINATION PROTEIN 2"/>
    <property type="match status" value="1"/>
</dbReference>
<evidence type="ECO:0000313" key="10">
    <source>
        <dbReference type="Proteomes" id="UP000244904"/>
    </source>
</evidence>
<evidence type="ECO:0000256" key="4">
    <source>
        <dbReference type="ARBA" id="ARBA00022989"/>
    </source>
</evidence>
<comment type="subcellular location">
    <subcellularLocation>
        <location evidence="1">Cell membrane</location>
        <topology evidence="1">Multi-pass membrane protein</topology>
    </subcellularLocation>
</comment>
<sequence length="683" mass="72032">MAGWLSMVWQVLQAQRGHLFPWVPVVFSCGIAGYFTLPVEPAFSVLCGLMGVGLGMAVAVVWLPETARPLALAIALVLLGAGWAGLRAHYVSAPVLKGHYYGPITGQLVAIDRSASHALRLTLRDVVLARRDARSVPDRVRVSLHGEWHMPDLQPGQVVQMTGHLSPPGGAVEPGGFDFRRHAWFLRLGAVGYTRTPVMILMPHQGKMPVARARWALSERVQNVLSGQAGAFAAAVITGDRSGLSPDVLRHLRQTNIAHLLAISGLHMGLLVGTVFAALRLALVGLFGDRLRAKKLAAAVALVPGAGYLALSGGNVATERAFIMVAVVLVGVLLDRRALTFRAVAFAAMLVLLLRPEALLSPGFQMSFAATSALVAVLGAVRPGQGRLRRWGVSLVLTSAVAGLATAPYSMAHFNQVSHYGLLANLLTVPLMGLLVMPFGLIAVLLMPFGLEAVPLWVMGWGLEWILTVAATVSSWPGAVGAIMAPPAMVLPILTLGACFVLLWQGRLRWAGAVPVIVAGALWMTGVRPAILVAEGGGLVGVMTAEGRAVSRPKGDSFVAKIWLENDGQGLGRDQSSSLWDGGLPGRVGARLIHVHGKRSAAAFLGCQPGDLVVTSEPLPATGCTTIGPKMLKQTGAIAIIPESGGLRISSAAQMAGRRLWAQRSVSADQPNQTPLHLNMASR</sequence>
<protein>
    <submittedName>
        <fullName evidence="9">ComE operon protein 3</fullName>
    </submittedName>
</protein>
<evidence type="ECO:0000256" key="5">
    <source>
        <dbReference type="ARBA" id="ARBA00023136"/>
    </source>
</evidence>
<evidence type="ECO:0000313" key="9">
    <source>
        <dbReference type="EMBL" id="SPF80733.1"/>
    </source>
</evidence>
<feature type="transmembrane region" description="Helical" evidence="6">
    <location>
        <begin position="19"/>
        <end position="37"/>
    </location>
</feature>
<dbReference type="Pfam" id="PF03772">
    <property type="entry name" value="Competence"/>
    <property type="match status" value="1"/>
</dbReference>
<proteinExistence type="predicted"/>
<dbReference type="OrthoDB" id="9790149at2"/>
<dbReference type="InterPro" id="IPR025405">
    <property type="entry name" value="DUF4131"/>
</dbReference>
<dbReference type="EMBL" id="OMOJ01000005">
    <property type="protein sequence ID" value="SPF80733.1"/>
    <property type="molecule type" value="Genomic_DNA"/>
</dbReference>
<dbReference type="NCBIfam" id="TIGR00360">
    <property type="entry name" value="ComEC_N-term"/>
    <property type="match status" value="1"/>
</dbReference>
<keyword evidence="2" id="KW-1003">Cell membrane</keyword>
<evidence type="ECO:0000259" key="8">
    <source>
        <dbReference type="Pfam" id="PF13567"/>
    </source>
</evidence>
<feature type="transmembrane region" description="Helical" evidence="6">
    <location>
        <begin position="454"/>
        <end position="473"/>
    </location>
</feature>
<keyword evidence="5 6" id="KW-0472">Membrane</keyword>